<evidence type="ECO:0000256" key="7">
    <source>
        <dbReference type="ARBA" id="ARBA00023002"/>
    </source>
</evidence>
<reference evidence="12" key="1">
    <citation type="submission" date="2022-08" db="EMBL/GenBank/DDBJ databases">
        <title>Catabolic pathway analysis in culturable SAR92 clade bacteria reveals their overlooked roles in DMSP degradation in coastal seas.</title>
        <authorList>
            <person name="He X."/>
            <person name="Zhang X."/>
            <person name="Zhang Y."/>
        </authorList>
    </citation>
    <scope>NUCLEOTIDE SEQUENCE</scope>
    <source>
        <strain evidence="12">H455</strain>
    </source>
</reference>
<evidence type="ECO:0000256" key="8">
    <source>
        <dbReference type="ARBA" id="ARBA00023004"/>
    </source>
</evidence>
<dbReference type="Gene3D" id="3.40.50.720">
    <property type="entry name" value="NAD(P)-binding Rossmann-like Domain"/>
    <property type="match status" value="1"/>
</dbReference>
<sequence length="677" mass="73469">MALHPKYPNLFAPLDLGFTQLKNRALMGSMHTALEEVEGGFARLAAYFAERARGGVGMMITGGISPNEEGSMGSEMSTPEHAAGHRQVTDAVHAVDPEIKICMQILHAGPLAHRPTMVAPSAVPSRLSRMVPNELDEAGVQKQINDHVNCAKMAKLAGYDGVEIIGSAGYLLSTFLVEKTNQRQDQWGGDYENRMRFPLEIMRRCRAEVGENFILIFRIAAMDMLQGGMSWDEVVLLAKEMEKAGATIISTHFTWHESAVPTIATMVPRAAFSGVTGRLRKELSIPTITSNRINMPDVAEQVLADGDADIVSMARPMLADAELVLKAFEGREDEINTCIGCNQACLDHGFEGKEISCLVNPRALNETLLNYQPTEAPKKIAIVGAGPAGLAYATVASERGHSVTLFDAGSEIGGQFNLAKQIPGKEEFYETLRYYRRMMEVNHVHVQLNRKVSAAELKLGGFDHVVVATGITPRVPQLEGIDHPSVVSYVDVLRGNVEVGKRVAVMGAGGIGFDVSEFITHVGVSAALDKEVFAREWGIDFKNHPRGGVTGVTPQVEESGRQVYLMQRKFTRVGRGLGKTTGWTHRMSLDKRGVQMINGIDYEKVDDQGLHVTVAGVPQLFEVDTVIVCAGQVPKRDLYDELSDSGIATSLIGGAFEASELDAKAAIKQASYLAAAI</sequence>
<keyword evidence="6" id="KW-0479">Metal-binding</keyword>
<proteinExistence type="inferred from homology"/>
<evidence type="ECO:0000256" key="5">
    <source>
        <dbReference type="ARBA" id="ARBA00022643"/>
    </source>
</evidence>
<evidence type="ECO:0000259" key="11">
    <source>
        <dbReference type="Pfam" id="PF07992"/>
    </source>
</evidence>
<dbReference type="PRINTS" id="PR00411">
    <property type="entry name" value="PNDRDTASEI"/>
</dbReference>
<feature type="domain" description="NADH:flavin oxidoreductase/NADH oxidase N-terminal" evidence="10">
    <location>
        <begin position="10"/>
        <end position="334"/>
    </location>
</feature>
<dbReference type="Proteomes" id="UP001059934">
    <property type="component" value="Chromosome"/>
</dbReference>
<evidence type="ECO:0000259" key="10">
    <source>
        <dbReference type="Pfam" id="PF00724"/>
    </source>
</evidence>
<dbReference type="InterPro" id="IPR023753">
    <property type="entry name" value="FAD/NAD-binding_dom"/>
</dbReference>
<name>A0ABY5TP58_9GAMM</name>
<dbReference type="Pfam" id="PF07992">
    <property type="entry name" value="Pyr_redox_2"/>
    <property type="match status" value="1"/>
</dbReference>
<protein>
    <submittedName>
        <fullName evidence="12">NADPH-dependent 2,4-dienoyl-CoA reductase</fullName>
    </submittedName>
</protein>
<evidence type="ECO:0000256" key="6">
    <source>
        <dbReference type="ARBA" id="ARBA00022723"/>
    </source>
</evidence>
<comment type="similarity">
    <text evidence="3">In the N-terminal section; belongs to the NADH:flavin oxidoreductase/NADH oxidase family.</text>
</comment>
<comment type="cofactor">
    <cofactor evidence="1">
        <name>FMN</name>
        <dbReference type="ChEBI" id="CHEBI:58210"/>
    </cofactor>
</comment>
<feature type="domain" description="FAD/NAD(P)-binding" evidence="11">
    <location>
        <begin position="379"/>
        <end position="649"/>
    </location>
</feature>
<dbReference type="InterPro" id="IPR001155">
    <property type="entry name" value="OxRdtase_FMN_N"/>
</dbReference>
<dbReference type="InterPro" id="IPR036188">
    <property type="entry name" value="FAD/NAD-bd_sf"/>
</dbReference>
<dbReference type="InterPro" id="IPR013785">
    <property type="entry name" value="Aldolase_TIM"/>
</dbReference>
<dbReference type="Pfam" id="PF00724">
    <property type="entry name" value="Oxidored_FMN"/>
    <property type="match status" value="1"/>
</dbReference>
<dbReference type="SUPFAM" id="SSF51971">
    <property type="entry name" value="Nucleotide-binding domain"/>
    <property type="match status" value="1"/>
</dbReference>
<keyword evidence="5" id="KW-0288">FMN</keyword>
<keyword evidence="9" id="KW-0411">Iron-sulfur</keyword>
<evidence type="ECO:0000256" key="3">
    <source>
        <dbReference type="ARBA" id="ARBA00011048"/>
    </source>
</evidence>
<dbReference type="Gene3D" id="3.20.20.70">
    <property type="entry name" value="Aldolase class I"/>
    <property type="match status" value="1"/>
</dbReference>
<accession>A0ABY5TP58</accession>
<dbReference type="InterPro" id="IPR051793">
    <property type="entry name" value="NADH:flavin_oxidoreductase"/>
</dbReference>
<dbReference type="Gene3D" id="3.50.50.60">
    <property type="entry name" value="FAD/NAD(P)-binding domain"/>
    <property type="match status" value="1"/>
</dbReference>
<dbReference type="PRINTS" id="PR00368">
    <property type="entry name" value="FADPNR"/>
</dbReference>
<organism evidence="12 13">
    <name type="scientific">SAR92 clade bacterium H455</name>
    <dbReference type="NCBI Taxonomy" id="2974818"/>
    <lineage>
        <taxon>Bacteria</taxon>
        <taxon>Pseudomonadati</taxon>
        <taxon>Pseudomonadota</taxon>
        <taxon>Gammaproteobacteria</taxon>
        <taxon>Cellvibrionales</taxon>
        <taxon>Porticoccaceae</taxon>
        <taxon>SAR92 clade</taxon>
    </lineage>
</organism>
<dbReference type="EMBL" id="CP103416">
    <property type="protein sequence ID" value="UVW34093.1"/>
    <property type="molecule type" value="Genomic_DNA"/>
</dbReference>
<dbReference type="PANTHER" id="PTHR42917">
    <property type="entry name" value="2,4-DIENOYL-COA REDUCTASE"/>
    <property type="match status" value="1"/>
</dbReference>
<gene>
    <name evidence="12" type="ORF">NYF23_08620</name>
</gene>
<keyword evidence="8" id="KW-0408">Iron</keyword>
<keyword evidence="13" id="KW-1185">Reference proteome</keyword>
<evidence type="ECO:0000313" key="13">
    <source>
        <dbReference type="Proteomes" id="UP001059934"/>
    </source>
</evidence>
<dbReference type="PANTHER" id="PTHR42917:SF2">
    <property type="entry name" value="2,4-DIENOYL-COA REDUCTASE [(2E)-ENOYL-COA-PRODUCING]"/>
    <property type="match status" value="1"/>
</dbReference>
<dbReference type="CDD" id="cd02930">
    <property type="entry name" value="DCR_FMN"/>
    <property type="match status" value="1"/>
</dbReference>
<keyword evidence="7" id="KW-0560">Oxidoreductase</keyword>
<evidence type="ECO:0000256" key="1">
    <source>
        <dbReference type="ARBA" id="ARBA00001917"/>
    </source>
</evidence>
<evidence type="ECO:0000256" key="4">
    <source>
        <dbReference type="ARBA" id="ARBA00022630"/>
    </source>
</evidence>
<keyword evidence="4" id="KW-0285">Flavoprotein</keyword>
<evidence type="ECO:0000256" key="9">
    <source>
        <dbReference type="ARBA" id="ARBA00023014"/>
    </source>
</evidence>
<dbReference type="SUPFAM" id="SSF51395">
    <property type="entry name" value="FMN-linked oxidoreductases"/>
    <property type="match status" value="1"/>
</dbReference>
<comment type="cofactor">
    <cofactor evidence="2">
        <name>[4Fe-4S] cluster</name>
        <dbReference type="ChEBI" id="CHEBI:49883"/>
    </cofactor>
</comment>
<evidence type="ECO:0000256" key="2">
    <source>
        <dbReference type="ARBA" id="ARBA00001966"/>
    </source>
</evidence>
<evidence type="ECO:0000313" key="12">
    <source>
        <dbReference type="EMBL" id="UVW34093.1"/>
    </source>
</evidence>
<dbReference type="SUPFAM" id="SSF51905">
    <property type="entry name" value="FAD/NAD(P)-binding domain"/>
    <property type="match status" value="1"/>
</dbReference>